<dbReference type="EMBL" id="CM042011">
    <property type="protein sequence ID" value="KAI3766375.1"/>
    <property type="molecule type" value="Genomic_DNA"/>
</dbReference>
<reference evidence="1 2" key="2">
    <citation type="journal article" date="2022" name="Mol. Ecol. Resour.">
        <title>The genomes of chicory, endive, great burdock and yacon provide insights into Asteraceae paleo-polyploidization history and plant inulin production.</title>
        <authorList>
            <person name="Fan W."/>
            <person name="Wang S."/>
            <person name="Wang H."/>
            <person name="Wang A."/>
            <person name="Jiang F."/>
            <person name="Liu H."/>
            <person name="Zhao H."/>
            <person name="Xu D."/>
            <person name="Zhang Y."/>
        </authorList>
    </citation>
    <scope>NUCLEOTIDE SEQUENCE [LARGE SCALE GENOMIC DNA]</scope>
    <source>
        <strain evidence="2">cv. Punajuju</strain>
        <tissue evidence="1">Leaves</tissue>
    </source>
</reference>
<name>A0ACB9F614_CICIN</name>
<organism evidence="1 2">
    <name type="scientific">Cichorium intybus</name>
    <name type="common">Chicory</name>
    <dbReference type="NCBI Taxonomy" id="13427"/>
    <lineage>
        <taxon>Eukaryota</taxon>
        <taxon>Viridiplantae</taxon>
        <taxon>Streptophyta</taxon>
        <taxon>Embryophyta</taxon>
        <taxon>Tracheophyta</taxon>
        <taxon>Spermatophyta</taxon>
        <taxon>Magnoliopsida</taxon>
        <taxon>eudicotyledons</taxon>
        <taxon>Gunneridae</taxon>
        <taxon>Pentapetalae</taxon>
        <taxon>asterids</taxon>
        <taxon>campanulids</taxon>
        <taxon>Asterales</taxon>
        <taxon>Asteraceae</taxon>
        <taxon>Cichorioideae</taxon>
        <taxon>Cichorieae</taxon>
        <taxon>Cichoriinae</taxon>
        <taxon>Cichorium</taxon>
    </lineage>
</organism>
<keyword evidence="2" id="KW-1185">Reference proteome</keyword>
<dbReference type="Proteomes" id="UP001055811">
    <property type="component" value="Linkage Group LG03"/>
</dbReference>
<evidence type="ECO:0000313" key="1">
    <source>
        <dbReference type="EMBL" id="KAI3766375.1"/>
    </source>
</evidence>
<gene>
    <name evidence="1" type="ORF">L2E82_16430</name>
</gene>
<protein>
    <submittedName>
        <fullName evidence="1">Uncharacterized protein</fullName>
    </submittedName>
</protein>
<comment type="caution">
    <text evidence="1">The sequence shown here is derived from an EMBL/GenBank/DDBJ whole genome shotgun (WGS) entry which is preliminary data.</text>
</comment>
<proteinExistence type="predicted"/>
<reference evidence="2" key="1">
    <citation type="journal article" date="2022" name="Mol. Ecol. Resour.">
        <title>The genomes of chicory, endive, great burdock and yacon provide insights into Asteraceae palaeo-polyploidization history and plant inulin production.</title>
        <authorList>
            <person name="Fan W."/>
            <person name="Wang S."/>
            <person name="Wang H."/>
            <person name="Wang A."/>
            <person name="Jiang F."/>
            <person name="Liu H."/>
            <person name="Zhao H."/>
            <person name="Xu D."/>
            <person name="Zhang Y."/>
        </authorList>
    </citation>
    <scope>NUCLEOTIDE SEQUENCE [LARGE SCALE GENOMIC DNA]</scope>
    <source>
        <strain evidence="2">cv. Punajuju</strain>
    </source>
</reference>
<accession>A0ACB9F614</accession>
<sequence length="309" mass="34113">MAFLRVPGPPFFFCMFLIMIPMMTKSAMNDADALLRIKQSFNNPLYLDSWKIGTRPCDEVRNWVGLVCGNGIVTTLRLKSLNLSGDIDMFALSQLQGLRVLNLVNNSFSGPIPEFNKLGALKAIYLSMNNFSGVIPSNYFTKMVSLKKIWLDNNNFSGPIPSSLAKLPRLLELHLNDNKFSGLIPSIGVQSLESLNISNNNLTGDIPSSLSRFDVGCFEGNPGLCGSKLGRLCYSVVPTPPPPVKPHHESLKIAYMLMGVTATIFAATIIAIFVLVQKRKKEEDEQMRKFDGSFGSSPSEKEHDSDSQN</sequence>
<evidence type="ECO:0000313" key="2">
    <source>
        <dbReference type="Proteomes" id="UP001055811"/>
    </source>
</evidence>